<accession>A0A4R9LLC4</accession>
<dbReference type="Gene3D" id="3.90.226.10">
    <property type="entry name" value="2-enoyl-CoA Hydratase, Chain A, domain 1"/>
    <property type="match status" value="1"/>
</dbReference>
<dbReference type="CDD" id="cd07023">
    <property type="entry name" value="S49_Sppa_N_C"/>
    <property type="match status" value="1"/>
</dbReference>
<dbReference type="GO" id="GO:0006508">
    <property type="term" value="P:proteolysis"/>
    <property type="evidence" value="ECO:0007669"/>
    <property type="project" value="InterPro"/>
</dbReference>
<dbReference type="OrthoDB" id="9764363at2"/>
<dbReference type="EMBL" id="RQHV01000061">
    <property type="protein sequence ID" value="TGN08415.1"/>
    <property type="molecule type" value="Genomic_DNA"/>
</dbReference>
<dbReference type="Proteomes" id="UP000298264">
    <property type="component" value="Unassembled WGS sequence"/>
</dbReference>
<dbReference type="AlphaFoldDB" id="A0A4R9LLC4"/>
<dbReference type="Pfam" id="PF01343">
    <property type="entry name" value="Peptidase_S49"/>
    <property type="match status" value="1"/>
</dbReference>
<keyword evidence="3" id="KW-1185">Reference proteome</keyword>
<dbReference type="SUPFAM" id="SSF52096">
    <property type="entry name" value="ClpP/crotonase"/>
    <property type="match status" value="1"/>
</dbReference>
<reference evidence="2" key="1">
    <citation type="journal article" date="2019" name="PLoS Negl. Trop. Dis.">
        <title>Revisiting the worldwide diversity of Leptospira species in the environment.</title>
        <authorList>
            <person name="Vincent A.T."/>
            <person name="Schiettekatte O."/>
            <person name="Bourhy P."/>
            <person name="Veyrier F.J."/>
            <person name="Picardeau M."/>
        </authorList>
    </citation>
    <scope>NUCLEOTIDE SEQUENCE [LARGE SCALE GENOMIC DNA]</scope>
    <source>
        <strain evidence="2">201400974</strain>
    </source>
</reference>
<sequence>MLRYFFLILFSPIRALYYFYLRLSLFLQRKKTTLSLEFPSFFETANKSFFIRKFQGKQTSITRLDFLTGLRFLGKVPYLKTLKIYLPPMDWSLSEFWEVKEELNRLKFGGISIQGYTKEGGLGTLLLLSACSVRYAGRDSEFHIQLPSAETAFYGDFLKAWGIEVEAFASGPFKSFAEAFTRNGFSKEARKNIEDLILNLQSILLTSLSLDGKLKKEQFYKPIQTAEGLRSIGFIDSILTEREFLPDDERRLNENIGYRFYKLQNFSLLPKKAKLIAVVPLEGGIVGGDYSRKEREIGKISAYSTISLLRELKEDKSVSSVVLEISSPGGSAFHSELIHQEILNLKESKPVFAYFKDVAASGGYYIASAAESITASEVCITGSIGAVMVRANLKKLYNRAKVKKESVGFYPYREILSEYTPLGKESVRYLQEEIKRIESQFYARVIEGRKIEPEKMKTLGGGRVYLPNVENKIVDKLGGILDVLESIEDKFPKTRFAVSYELPEYNFRSELPSFGGLHLKQMIGEMTGMETFLENGWMNRDLYLSSVRIHWNNR</sequence>
<evidence type="ECO:0000313" key="2">
    <source>
        <dbReference type="EMBL" id="TGN08415.1"/>
    </source>
</evidence>
<dbReference type="InterPro" id="IPR047272">
    <property type="entry name" value="S49_SppA_C"/>
</dbReference>
<protein>
    <submittedName>
        <fullName evidence="2">S49 family peptidase</fullName>
    </submittedName>
</protein>
<organism evidence="2 3">
    <name type="scientific">Leptospira ilyithenensis</name>
    <dbReference type="NCBI Taxonomy" id="2484901"/>
    <lineage>
        <taxon>Bacteria</taxon>
        <taxon>Pseudomonadati</taxon>
        <taxon>Spirochaetota</taxon>
        <taxon>Spirochaetia</taxon>
        <taxon>Leptospirales</taxon>
        <taxon>Leptospiraceae</taxon>
        <taxon>Leptospira</taxon>
    </lineage>
</organism>
<gene>
    <name evidence="2" type="ORF">EHS11_16085</name>
</gene>
<dbReference type="PANTHER" id="PTHR33209">
    <property type="entry name" value="PROTEASE 4"/>
    <property type="match status" value="1"/>
</dbReference>
<evidence type="ECO:0000313" key="3">
    <source>
        <dbReference type="Proteomes" id="UP000298264"/>
    </source>
</evidence>
<proteinExistence type="predicted"/>
<dbReference type="InterPro" id="IPR029045">
    <property type="entry name" value="ClpP/crotonase-like_dom_sf"/>
</dbReference>
<dbReference type="GO" id="GO:0008233">
    <property type="term" value="F:peptidase activity"/>
    <property type="evidence" value="ECO:0007669"/>
    <property type="project" value="InterPro"/>
</dbReference>
<feature type="domain" description="Peptidase S49" evidence="1">
    <location>
        <begin position="345"/>
        <end position="489"/>
    </location>
</feature>
<dbReference type="PANTHER" id="PTHR33209:SF2">
    <property type="entry name" value="CHROMOSOME UNDETERMINED SCAFFOLD_55, WHOLE GENOME SHOTGUN SEQUENCE"/>
    <property type="match status" value="1"/>
</dbReference>
<name>A0A4R9LLC4_9LEPT</name>
<dbReference type="InterPro" id="IPR002142">
    <property type="entry name" value="Peptidase_S49"/>
</dbReference>
<comment type="caution">
    <text evidence="2">The sequence shown here is derived from an EMBL/GenBank/DDBJ whole genome shotgun (WGS) entry which is preliminary data.</text>
</comment>
<evidence type="ECO:0000259" key="1">
    <source>
        <dbReference type="Pfam" id="PF01343"/>
    </source>
</evidence>